<dbReference type="SUPFAM" id="SSF50965">
    <property type="entry name" value="Galactose oxidase, central domain"/>
    <property type="match status" value="1"/>
</dbReference>
<dbReference type="InterPro" id="IPR051677">
    <property type="entry name" value="AfsR-DnrI-RedD_regulator"/>
</dbReference>
<keyword evidence="1" id="KW-0812">Transmembrane</keyword>
<sequence>MGLPVLNTFVKSVARIFLCGCFFTGFGRGLPAVAQSYGLAFSSYEAVQDARTELDLSPGATLCFKENFELSFDFDFVANQQEYFGYIFRMIDNDKRNIDLIWDNRPWESTKDHFKFVVGDNPSRLTFNIDKEVFSKKWNRIHILFDFERKTLSYSLDNGKKHSQKISITRGNCYKILFGANNYGDFKTTDVPPMKIRNIRITEGSEITYDWPLDEQDGKVVREVVNERNGEVTNPMWIRKMHYEWRLLKKIVVDGPVSTAFDRNNELLTVVGPDSLLQFNVSRGSVKKIRYASGVLNLLRGNQSLYDTGGDKLFNLYLDQNAVAAFDTKTSTWDSNFKAPVPITDNWHYNKFYSAADSAIYILCGYGHFIYKNAIRRYHLPTKTWSEVKTTGDFFTPRYLAALGETADGAYLLGGYGSTSGQQIINPKNLYDLIYFDRRKKSIKKIYDLKIPGEDFVMANSLVVDEKTRSYYGLIFPKHKYNSTLQLIRGSLDSAGFHPVGGTLPYEFHDINSFSDLYYSPVSGNFIAVTLFLTDNNQTRISVYALSGPPLEMINAGIAGPGGIKGPFLLLVIVAGVVLAGGTWFAFRRITSKKSAMAEQKGSLPQPPPGSELSAVAIPAGVTELPREPEPEEAALLITVTDEENPKGTRSAIFLFGDLQLFDTGGNDITKYFTPLIKELFLVILLYTIRWERGISSEKLKELLWFDKTAESARNNRSVNIAKLKAILEKLQDCEVSKETGYWKINLNYDQVSVDYYNYLSIVKDKRKLNKQKVKELAEIIQRGSFLSNLDYEWLDAFKSDISNEVIDTYLHYAHSADIAEDPEFLIKIASYVFYFDSVNEEAMILKCKALVHLGKHSLAKTTFENFKKEYKAIYGEEFGRDFHAILE</sequence>
<dbReference type="Gene3D" id="2.120.10.80">
    <property type="entry name" value="Kelch-type beta propeller"/>
    <property type="match status" value="1"/>
</dbReference>
<name>A0A7K1Y302_9SPHI</name>
<feature type="transmembrane region" description="Helical" evidence="1">
    <location>
        <begin position="568"/>
        <end position="587"/>
    </location>
</feature>
<dbReference type="PANTHER" id="PTHR35807:SF1">
    <property type="entry name" value="TRANSCRIPTIONAL REGULATOR REDD"/>
    <property type="match status" value="1"/>
</dbReference>
<dbReference type="InterPro" id="IPR011043">
    <property type="entry name" value="Gal_Oxase/kelch_b-propeller"/>
</dbReference>
<evidence type="ECO:0000313" key="2">
    <source>
        <dbReference type="EMBL" id="MXV17673.1"/>
    </source>
</evidence>
<proteinExistence type="predicted"/>
<dbReference type="GO" id="GO:0006355">
    <property type="term" value="P:regulation of DNA-templated transcription"/>
    <property type="evidence" value="ECO:0007669"/>
    <property type="project" value="TreeGrafter"/>
</dbReference>
<keyword evidence="1" id="KW-1133">Transmembrane helix</keyword>
<gene>
    <name evidence="2" type="ORF">GS398_20395</name>
</gene>
<dbReference type="GO" id="GO:0003677">
    <property type="term" value="F:DNA binding"/>
    <property type="evidence" value="ECO:0007669"/>
    <property type="project" value="TreeGrafter"/>
</dbReference>
<dbReference type="AlphaFoldDB" id="A0A7K1Y302"/>
<evidence type="ECO:0000256" key="1">
    <source>
        <dbReference type="SAM" id="Phobius"/>
    </source>
</evidence>
<dbReference type="RefSeq" id="WP_160908660.1">
    <property type="nucleotide sequence ID" value="NZ_WVHS01000005.1"/>
</dbReference>
<keyword evidence="1" id="KW-0472">Membrane</keyword>
<reference evidence="2 3" key="1">
    <citation type="submission" date="2019-11" db="EMBL/GenBank/DDBJ databases">
        <title>Pedobacter sp. HMF7056 Genome sequencing and assembly.</title>
        <authorList>
            <person name="Kang H."/>
            <person name="Kim H."/>
            <person name="Joh K."/>
        </authorList>
    </citation>
    <scope>NUCLEOTIDE SEQUENCE [LARGE SCALE GENOMIC DNA]</scope>
    <source>
        <strain evidence="2 3">HMF7056</strain>
    </source>
</reference>
<dbReference type="EMBL" id="WVHS01000005">
    <property type="protein sequence ID" value="MXV17673.1"/>
    <property type="molecule type" value="Genomic_DNA"/>
</dbReference>
<dbReference type="PANTHER" id="PTHR35807">
    <property type="entry name" value="TRANSCRIPTIONAL REGULATOR REDD-RELATED"/>
    <property type="match status" value="1"/>
</dbReference>
<dbReference type="InterPro" id="IPR015915">
    <property type="entry name" value="Kelch-typ_b-propeller"/>
</dbReference>
<accession>A0A7K1Y302</accession>
<dbReference type="Proteomes" id="UP000451233">
    <property type="component" value="Unassembled WGS sequence"/>
</dbReference>
<keyword evidence="3" id="KW-1185">Reference proteome</keyword>
<evidence type="ECO:0000313" key="3">
    <source>
        <dbReference type="Proteomes" id="UP000451233"/>
    </source>
</evidence>
<organism evidence="2 3">
    <name type="scientific">Hufsiella ginkgonis</name>
    <dbReference type="NCBI Taxonomy" id="2695274"/>
    <lineage>
        <taxon>Bacteria</taxon>
        <taxon>Pseudomonadati</taxon>
        <taxon>Bacteroidota</taxon>
        <taxon>Sphingobacteriia</taxon>
        <taxon>Sphingobacteriales</taxon>
        <taxon>Sphingobacteriaceae</taxon>
        <taxon>Hufsiella</taxon>
    </lineage>
</organism>
<protein>
    <submittedName>
        <fullName evidence="2">Galactose oxidase</fullName>
    </submittedName>
</protein>
<comment type="caution">
    <text evidence="2">The sequence shown here is derived from an EMBL/GenBank/DDBJ whole genome shotgun (WGS) entry which is preliminary data.</text>
</comment>